<dbReference type="SUPFAM" id="SSF52540">
    <property type="entry name" value="P-loop containing nucleoside triphosphate hydrolases"/>
    <property type="match status" value="1"/>
</dbReference>
<keyword evidence="6" id="KW-0256">Endoplasmic reticulum</keyword>
<keyword evidence="7 11" id="KW-1133">Transmembrane helix</keyword>
<evidence type="ECO:0000256" key="7">
    <source>
        <dbReference type="ARBA" id="ARBA00022989"/>
    </source>
</evidence>
<sequence length="252" mass="29387">MEDNFNKIKHTFSGILNSQYATILIITIFILVVAAYLFLNTFKKYTDRNNFLILGLSDSGKTTLFFKLTKDELVKTYTSRSENEGKLMMKTKKNKKKEISIVDVPGHERLRFRFSEYLPITKGLIFVIDSTQQSQVFVRRIAEYLYLILVNKYFQKFNMDLLILCNKTDLLLAVSKDKIKESLETELDHIRLTRTANVESQGENGEEEEVFLGYENEKFKFEHLPNSIEFEEVSVINDGNKCNELILDWISS</sequence>
<dbReference type="GO" id="GO:0005794">
    <property type="term" value="C:Golgi apparatus"/>
    <property type="evidence" value="ECO:0007669"/>
    <property type="project" value="TreeGrafter"/>
</dbReference>
<accession>A0AAD5XXD9</accession>
<proteinExistence type="inferred from homology"/>
<dbReference type="GO" id="GO:0006886">
    <property type="term" value="P:intracellular protein transport"/>
    <property type="evidence" value="ECO:0007669"/>
    <property type="project" value="TreeGrafter"/>
</dbReference>
<protein>
    <recommendedName>
        <fullName evidence="3">Signal recognition particle receptor subunit beta</fullName>
    </recommendedName>
</protein>
<evidence type="ECO:0000313" key="12">
    <source>
        <dbReference type="EMBL" id="KAJ3223892.1"/>
    </source>
</evidence>
<dbReference type="PANTHER" id="PTHR45909">
    <property type="entry name" value="ADP-RIBOSYLATION FACTOR-RELATED PROTEIN 1"/>
    <property type="match status" value="1"/>
</dbReference>
<evidence type="ECO:0000313" key="13">
    <source>
        <dbReference type="Proteomes" id="UP001211065"/>
    </source>
</evidence>
<dbReference type="GO" id="GO:0005525">
    <property type="term" value="F:GTP binding"/>
    <property type="evidence" value="ECO:0007669"/>
    <property type="project" value="UniProtKB-KW"/>
</dbReference>
<dbReference type="GO" id="GO:0034067">
    <property type="term" value="P:protein localization to Golgi apparatus"/>
    <property type="evidence" value="ECO:0007669"/>
    <property type="project" value="TreeGrafter"/>
</dbReference>
<organism evidence="12 13">
    <name type="scientific">Clydaea vesicula</name>
    <dbReference type="NCBI Taxonomy" id="447962"/>
    <lineage>
        <taxon>Eukaryota</taxon>
        <taxon>Fungi</taxon>
        <taxon>Fungi incertae sedis</taxon>
        <taxon>Chytridiomycota</taxon>
        <taxon>Chytridiomycota incertae sedis</taxon>
        <taxon>Chytridiomycetes</taxon>
        <taxon>Lobulomycetales</taxon>
        <taxon>Lobulomycetaceae</taxon>
        <taxon>Clydaea</taxon>
    </lineage>
</organism>
<dbReference type="GO" id="GO:0043001">
    <property type="term" value="P:Golgi to plasma membrane protein transport"/>
    <property type="evidence" value="ECO:0007669"/>
    <property type="project" value="TreeGrafter"/>
</dbReference>
<evidence type="ECO:0000256" key="6">
    <source>
        <dbReference type="ARBA" id="ARBA00022824"/>
    </source>
</evidence>
<evidence type="ECO:0000256" key="3">
    <source>
        <dbReference type="ARBA" id="ARBA00020256"/>
    </source>
</evidence>
<dbReference type="EMBL" id="JADGJW010000113">
    <property type="protein sequence ID" value="KAJ3223892.1"/>
    <property type="molecule type" value="Genomic_DNA"/>
</dbReference>
<dbReference type="Proteomes" id="UP001211065">
    <property type="component" value="Unassembled WGS sequence"/>
</dbReference>
<dbReference type="InterPro" id="IPR005225">
    <property type="entry name" value="Small_GTP-bd"/>
</dbReference>
<keyword evidence="10" id="KW-0675">Receptor</keyword>
<evidence type="ECO:0000256" key="4">
    <source>
        <dbReference type="ARBA" id="ARBA00022692"/>
    </source>
</evidence>
<comment type="subcellular location">
    <subcellularLocation>
        <location evidence="1">Endoplasmic reticulum membrane</location>
        <topology evidence="1">Single-pass membrane protein</topology>
    </subcellularLocation>
</comment>
<evidence type="ECO:0000256" key="9">
    <source>
        <dbReference type="ARBA" id="ARBA00023136"/>
    </source>
</evidence>
<dbReference type="AlphaFoldDB" id="A0AAD5XXD9"/>
<keyword evidence="8" id="KW-0342">GTP-binding</keyword>
<dbReference type="PANTHER" id="PTHR45909:SF1">
    <property type="entry name" value="ADP-RIBOSYLATION FACTOR-RELATED PROTEIN 1"/>
    <property type="match status" value="1"/>
</dbReference>
<dbReference type="CDD" id="cd04105">
    <property type="entry name" value="SR_beta"/>
    <property type="match status" value="1"/>
</dbReference>
<dbReference type="InterPro" id="IPR019009">
    <property type="entry name" value="SRP_receptor_beta_su"/>
</dbReference>
<dbReference type="InterPro" id="IPR027417">
    <property type="entry name" value="P-loop_NTPase"/>
</dbReference>
<dbReference type="GO" id="GO:0003924">
    <property type="term" value="F:GTPase activity"/>
    <property type="evidence" value="ECO:0007669"/>
    <property type="project" value="TreeGrafter"/>
</dbReference>
<evidence type="ECO:0000256" key="2">
    <source>
        <dbReference type="ARBA" id="ARBA00005619"/>
    </source>
</evidence>
<feature type="transmembrane region" description="Helical" evidence="11">
    <location>
        <begin position="20"/>
        <end position="39"/>
    </location>
</feature>
<reference evidence="12" key="1">
    <citation type="submission" date="2020-05" db="EMBL/GenBank/DDBJ databases">
        <title>Phylogenomic resolution of chytrid fungi.</title>
        <authorList>
            <person name="Stajich J.E."/>
            <person name="Amses K."/>
            <person name="Simmons R."/>
            <person name="Seto K."/>
            <person name="Myers J."/>
            <person name="Bonds A."/>
            <person name="Quandt C.A."/>
            <person name="Barry K."/>
            <person name="Liu P."/>
            <person name="Grigoriev I."/>
            <person name="Longcore J.E."/>
            <person name="James T.Y."/>
        </authorList>
    </citation>
    <scope>NUCLEOTIDE SEQUENCE</scope>
    <source>
        <strain evidence="12">JEL0476</strain>
    </source>
</reference>
<evidence type="ECO:0000256" key="10">
    <source>
        <dbReference type="ARBA" id="ARBA00023170"/>
    </source>
</evidence>
<comment type="similarity">
    <text evidence="2">Belongs to the SRP receptor beta subunit family.</text>
</comment>
<evidence type="ECO:0000256" key="1">
    <source>
        <dbReference type="ARBA" id="ARBA00004389"/>
    </source>
</evidence>
<dbReference type="Pfam" id="PF09439">
    <property type="entry name" value="SRPRB"/>
    <property type="match status" value="1"/>
</dbReference>
<keyword evidence="13" id="KW-1185">Reference proteome</keyword>
<keyword evidence="5" id="KW-0547">Nucleotide-binding</keyword>
<name>A0AAD5XXD9_9FUNG</name>
<dbReference type="InterPro" id="IPR024156">
    <property type="entry name" value="Small_GTPase_ARF"/>
</dbReference>
<dbReference type="Gene3D" id="3.40.50.300">
    <property type="entry name" value="P-loop containing nucleotide triphosphate hydrolases"/>
    <property type="match status" value="1"/>
</dbReference>
<evidence type="ECO:0000256" key="8">
    <source>
        <dbReference type="ARBA" id="ARBA00023134"/>
    </source>
</evidence>
<gene>
    <name evidence="12" type="ORF">HK099_000553</name>
</gene>
<evidence type="ECO:0000256" key="5">
    <source>
        <dbReference type="ARBA" id="ARBA00022741"/>
    </source>
</evidence>
<dbReference type="SMART" id="SM00177">
    <property type="entry name" value="ARF"/>
    <property type="match status" value="1"/>
</dbReference>
<comment type="caution">
    <text evidence="12">The sequence shown here is derived from an EMBL/GenBank/DDBJ whole genome shotgun (WGS) entry which is preliminary data.</text>
</comment>
<dbReference type="GO" id="GO:0005789">
    <property type="term" value="C:endoplasmic reticulum membrane"/>
    <property type="evidence" value="ECO:0007669"/>
    <property type="project" value="UniProtKB-SubCell"/>
</dbReference>
<keyword evidence="9 11" id="KW-0472">Membrane</keyword>
<dbReference type="NCBIfam" id="TIGR00231">
    <property type="entry name" value="small_GTP"/>
    <property type="match status" value="1"/>
</dbReference>
<keyword evidence="4 11" id="KW-0812">Transmembrane</keyword>
<evidence type="ECO:0000256" key="11">
    <source>
        <dbReference type="SAM" id="Phobius"/>
    </source>
</evidence>